<dbReference type="GO" id="GO:0005581">
    <property type="term" value="C:collagen trimer"/>
    <property type="evidence" value="ECO:0007669"/>
    <property type="project" value="UniProtKB-KW"/>
</dbReference>
<proteinExistence type="predicted"/>
<gene>
    <name evidence="2" type="ORF">GBAR_LOCUS24723</name>
</gene>
<dbReference type="PANTHER" id="PTHR24024">
    <property type="entry name" value="PULMONARY SURFACTANT-ASSOCIATED PROTEIN A"/>
    <property type="match status" value="1"/>
</dbReference>
<evidence type="ECO:0000313" key="3">
    <source>
        <dbReference type="Proteomes" id="UP001174909"/>
    </source>
</evidence>
<dbReference type="InterPro" id="IPR051077">
    <property type="entry name" value="Ca-dependent_lectin"/>
</dbReference>
<protein>
    <submittedName>
        <fullName evidence="2">Short-chain collagen C4</fullName>
    </submittedName>
</protein>
<dbReference type="InterPro" id="IPR008160">
    <property type="entry name" value="Collagen"/>
</dbReference>
<feature type="region of interest" description="Disordered" evidence="1">
    <location>
        <begin position="90"/>
        <end position="153"/>
    </location>
</feature>
<keyword evidence="2" id="KW-0176">Collagen</keyword>
<name>A0AA35TBX4_GEOBA</name>
<evidence type="ECO:0000313" key="2">
    <source>
        <dbReference type="EMBL" id="CAI8044611.1"/>
    </source>
</evidence>
<keyword evidence="3" id="KW-1185">Reference proteome</keyword>
<dbReference type="GO" id="GO:0005615">
    <property type="term" value="C:extracellular space"/>
    <property type="evidence" value="ECO:0007669"/>
    <property type="project" value="TreeGrafter"/>
</dbReference>
<dbReference type="EMBL" id="CASHTH010003406">
    <property type="protein sequence ID" value="CAI8044611.1"/>
    <property type="molecule type" value="Genomic_DNA"/>
</dbReference>
<reference evidence="2" key="1">
    <citation type="submission" date="2023-03" db="EMBL/GenBank/DDBJ databases">
        <authorList>
            <person name="Steffen K."/>
            <person name="Cardenas P."/>
        </authorList>
    </citation>
    <scope>NUCLEOTIDE SEQUENCE</scope>
</reference>
<dbReference type="AlphaFoldDB" id="A0AA35TBX4"/>
<comment type="caution">
    <text evidence="2">The sequence shown here is derived from an EMBL/GenBank/DDBJ whole genome shotgun (WGS) entry which is preliminary data.</text>
</comment>
<evidence type="ECO:0000256" key="1">
    <source>
        <dbReference type="SAM" id="MobiDB-lite"/>
    </source>
</evidence>
<dbReference type="Proteomes" id="UP001174909">
    <property type="component" value="Unassembled WGS sequence"/>
</dbReference>
<dbReference type="Pfam" id="PF01391">
    <property type="entry name" value="Collagen"/>
    <property type="match status" value="1"/>
</dbReference>
<accession>A0AA35TBX4</accession>
<dbReference type="PANTHER" id="PTHR24024:SF18">
    <property type="entry name" value="SHORT-CHAIN COLLAGEN C4-LIKE"/>
    <property type="match status" value="1"/>
</dbReference>
<organism evidence="2 3">
    <name type="scientific">Geodia barretti</name>
    <name type="common">Barrett's horny sponge</name>
    <dbReference type="NCBI Taxonomy" id="519541"/>
    <lineage>
        <taxon>Eukaryota</taxon>
        <taxon>Metazoa</taxon>
        <taxon>Porifera</taxon>
        <taxon>Demospongiae</taxon>
        <taxon>Heteroscleromorpha</taxon>
        <taxon>Tetractinellida</taxon>
        <taxon>Astrophorina</taxon>
        <taxon>Geodiidae</taxon>
        <taxon>Geodia</taxon>
    </lineage>
</organism>
<sequence length="334" mass="35404">MQTVLESGRHHRDLLAQSVSPVLKANLGLPDLQDLLGKKERKDNLAQRGPQGYRERAEYRVIEVRLDLLDRLDPPGAQPVQLPNGSIVVAGPQGAPGAPGPAGFPGVEGRQGAQGLPGRDGSAGHPGPPGEPGRDGIPGDPGTQRLPGIGGGGGATYVRWGKPTCLSTAGTELVYAGRAVGSHWRISGGTSDILCLPEEPEYDEKFQSGAQRYSTLHGVEYQTFDGSPLDEARDHNAPCAVCHATSRASSIMIPARRSCPTTWTEEYDGYLVSGYGGSGGRQSANCLDRNPEFLNGEARNSNGALFFHVEAVCNGIRCPPYDPEKELTCVVCTK</sequence>